<dbReference type="PANTHER" id="PTHR43991:SF9">
    <property type="entry name" value="DUF2415 DOMAIN-CONTAINING PROTEIN"/>
    <property type="match status" value="1"/>
</dbReference>
<protein>
    <recommendedName>
        <fullName evidence="3">DUF2415 domain-containing protein</fullName>
    </recommendedName>
</protein>
<dbReference type="InterPro" id="IPR001680">
    <property type="entry name" value="WD40_rpt"/>
</dbReference>
<dbReference type="AlphaFoldDB" id="A0A4Q2DD69"/>
<dbReference type="SUPFAM" id="SSF50978">
    <property type="entry name" value="WD40 repeat-like"/>
    <property type="match status" value="1"/>
</dbReference>
<dbReference type="Gene3D" id="2.130.10.10">
    <property type="entry name" value="YVTN repeat-like/Quinoprotein amine dehydrogenase"/>
    <property type="match status" value="1"/>
</dbReference>
<feature type="compositionally biased region" description="Polar residues" evidence="2">
    <location>
        <begin position="532"/>
        <end position="555"/>
    </location>
</feature>
<proteinExistence type="predicted"/>
<feature type="repeat" description="WD" evidence="1">
    <location>
        <begin position="260"/>
        <end position="292"/>
    </location>
</feature>
<name>A0A4Q2DD69_9AGAR</name>
<dbReference type="OrthoDB" id="64353at2759"/>
<dbReference type="InterPro" id="IPR015943">
    <property type="entry name" value="WD40/YVTN_repeat-like_dom_sf"/>
</dbReference>
<dbReference type="STRING" id="2316362.A0A4Q2DD69"/>
<gene>
    <name evidence="4" type="ORF">EST38_g9430</name>
</gene>
<feature type="region of interest" description="Disordered" evidence="2">
    <location>
        <begin position="485"/>
        <end position="576"/>
    </location>
</feature>
<feature type="domain" description="DUF2415" evidence="3">
    <location>
        <begin position="334"/>
        <end position="372"/>
    </location>
</feature>
<feature type="compositionally biased region" description="Acidic residues" evidence="2">
    <location>
        <begin position="492"/>
        <end position="507"/>
    </location>
</feature>
<evidence type="ECO:0000259" key="3">
    <source>
        <dbReference type="Pfam" id="PF10313"/>
    </source>
</evidence>
<accession>A0A4Q2DD69</accession>
<comment type="caution">
    <text evidence="4">The sequence shown here is derived from an EMBL/GenBank/DDBJ whole genome shotgun (WGS) entry which is preliminary data.</text>
</comment>
<dbReference type="PROSITE" id="PS50082">
    <property type="entry name" value="WD_REPEATS_2"/>
    <property type="match status" value="1"/>
</dbReference>
<reference evidence="4 5" key="1">
    <citation type="submission" date="2019-01" db="EMBL/GenBank/DDBJ databases">
        <title>Draft genome sequence of Psathyrella aberdarensis IHI B618.</title>
        <authorList>
            <person name="Buettner E."/>
            <person name="Kellner H."/>
        </authorList>
    </citation>
    <scope>NUCLEOTIDE SEQUENCE [LARGE SCALE GENOMIC DNA]</scope>
    <source>
        <strain evidence="4 5">IHI B618</strain>
    </source>
</reference>
<dbReference type="PANTHER" id="PTHR43991">
    <property type="entry name" value="WD REPEAT PROTEIN (AFU_ORTHOLOGUE AFUA_8G05640)-RELATED"/>
    <property type="match status" value="1"/>
</dbReference>
<dbReference type="Pfam" id="PF10313">
    <property type="entry name" value="DUF2415"/>
    <property type="match status" value="1"/>
</dbReference>
<evidence type="ECO:0000313" key="4">
    <source>
        <dbReference type="EMBL" id="RXW16425.1"/>
    </source>
</evidence>
<evidence type="ECO:0000313" key="5">
    <source>
        <dbReference type="Proteomes" id="UP000290288"/>
    </source>
</evidence>
<keyword evidence="5" id="KW-1185">Reference proteome</keyword>
<dbReference type="EMBL" id="SDEE01000439">
    <property type="protein sequence ID" value="RXW16425.1"/>
    <property type="molecule type" value="Genomic_DNA"/>
</dbReference>
<keyword evidence="1" id="KW-0853">WD repeat</keyword>
<organism evidence="4 5">
    <name type="scientific">Candolleomyces aberdarensis</name>
    <dbReference type="NCBI Taxonomy" id="2316362"/>
    <lineage>
        <taxon>Eukaryota</taxon>
        <taxon>Fungi</taxon>
        <taxon>Dikarya</taxon>
        <taxon>Basidiomycota</taxon>
        <taxon>Agaricomycotina</taxon>
        <taxon>Agaricomycetes</taxon>
        <taxon>Agaricomycetidae</taxon>
        <taxon>Agaricales</taxon>
        <taxon>Agaricineae</taxon>
        <taxon>Psathyrellaceae</taxon>
        <taxon>Candolleomyces</taxon>
    </lineage>
</organism>
<evidence type="ECO:0000256" key="2">
    <source>
        <dbReference type="SAM" id="MobiDB-lite"/>
    </source>
</evidence>
<dbReference type="InterPro" id="IPR019417">
    <property type="entry name" value="DUF2415"/>
</dbReference>
<sequence>MARDLSLLASPAPAAAVPAEVTISHVQLRDLIICPKEAGVVNYVQRNRIVEHNLKKPNTAPRIVADLDFTPNTLTSLRVGPSGGDVLIAAGGQNADIHLSYHAAGPSIKRRPLKNVWSIDGKVSGSINNSVALTTATSPSLALGQSHESSIEPRIGVSNNDCTVRFYDIPLRGPTLKRVRRNAEELHESGILRLDVPINHSSISPDGQSLLSVGDSNKVYIHSFRGGASISFSHIVTYSLPPPDYSAIPSPSGSLVASFSTAFSGDGLKFAVASQEGVVAVWDIRSSKPLKVVHTEKTRAPGVSSIIGNGHASGWISDDPWDWTRGGSGAPGWSVRNVKFGGSHGKEVLTFTEHTSLVHVIDARTFETHEIVQPANSQTSRYTCYTNARSVLTTSCEFSIASDIKYPTTFILFFPVALALPKAQFGCKSYREEADEREGGAPMLRWGSDLDDIVVIPPLGDTDVESEVHALLEIHGLTPRRASAALNHDRENDDEDDGEPGDDEARDDDAWRRRRAAASQGDPRMDVEEPESNCTSRSGSPMPTPVFASNRSSRASHVPYASPPPHGWTPATGPNRIRATAREDDDEDDMMEDLAAGRAEDKDLLYDPDLDLAGMCFDTTGQSLYVASSKSIVEWRVKGADLGRMWWASGEWR</sequence>
<dbReference type="InterPro" id="IPR036322">
    <property type="entry name" value="WD40_repeat_dom_sf"/>
</dbReference>
<evidence type="ECO:0000256" key="1">
    <source>
        <dbReference type="PROSITE-ProRule" id="PRU00221"/>
    </source>
</evidence>
<dbReference type="Proteomes" id="UP000290288">
    <property type="component" value="Unassembled WGS sequence"/>
</dbReference>